<dbReference type="EMBL" id="CP113520">
    <property type="protein sequence ID" value="WAJ30456.1"/>
    <property type="molecule type" value="Genomic_DNA"/>
</dbReference>
<evidence type="ECO:0000313" key="2">
    <source>
        <dbReference type="Proteomes" id="UP001163223"/>
    </source>
</evidence>
<name>A0ACD4NUH3_9HYPH</name>
<evidence type="ECO:0000313" key="1">
    <source>
        <dbReference type="EMBL" id="WAJ30456.1"/>
    </source>
</evidence>
<protein>
    <submittedName>
        <fullName evidence="1">Uncharacterized protein</fullName>
    </submittedName>
</protein>
<sequence length="88" mass="9576">MAQVPTSDVYVTTNFRTLGWAGAILFTLAPPAFLYEVYLLFFTTAMEENASIPLLAGIALILSFASVPMMLAGRRLRYSSLPSLAGQE</sequence>
<keyword evidence="2" id="KW-1185">Reference proteome</keyword>
<dbReference type="Proteomes" id="UP001163223">
    <property type="component" value="Chromosome"/>
</dbReference>
<accession>A0ACD4NUH3</accession>
<proteinExistence type="predicted"/>
<organism evidence="1 2">
    <name type="scientific">Antarcticirhabdus aurantiaca</name>
    <dbReference type="NCBI Taxonomy" id="2606717"/>
    <lineage>
        <taxon>Bacteria</taxon>
        <taxon>Pseudomonadati</taxon>
        <taxon>Pseudomonadota</taxon>
        <taxon>Alphaproteobacteria</taxon>
        <taxon>Hyphomicrobiales</taxon>
        <taxon>Aurantimonadaceae</taxon>
        <taxon>Antarcticirhabdus</taxon>
    </lineage>
</organism>
<reference evidence="1" key="1">
    <citation type="submission" date="2022-11" db="EMBL/GenBank/DDBJ databases">
        <title>beta-Carotene-producing bacterium, Jeongeuplla avenae sp. nov., alleviates the salt stress of Arabidopsis seedlings.</title>
        <authorList>
            <person name="Jiang L."/>
            <person name="Lee J."/>
        </authorList>
    </citation>
    <scope>NUCLEOTIDE SEQUENCE</scope>
    <source>
        <strain evidence="1">DY_R2A_6</strain>
    </source>
</reference>
<gene>
    <name evidence="1" type="ORF">OXU80_09740</name>
</gene>